<keyword evidence="2 5" id="KW-0812">Transmembrane</keyword>
<evidence type="ECO:0000313" key="8">
    <source>
        <dbReference type="WBParaSite" id="PSAMB.scaffold13594size2201.g35570.t1"/>
    </source>
</evidence>
<proteinExistence type="predicted"/>
<name>A0A914UYZ7_9BILA</name>
<feature type="transmembrane region" description="Helical" evidence="5">
    <location>
        <begin position="102"/>
        <end position="121"/>
    </location>
</feature>
<keyword evidence="7" id="KW-1185">Reference proteome</keyword>
<evidence type="ECO:0000256" key="1">
    <source>
        <dbReference type="ARBA" id="ARBA00004370"/>
    </source>
</evidence>
<sequence length="305" mass="33903">MLNAQSQSNCSFRAGDDSPDVRLFDDIVSGPITTVVVVLGVIGNAKSIKLLAHTRINVKMASSLIALAIWDIVLLVSSLGYYSLAASTHLFLRANWPFNRTAVFLHGVFALANTISTWLLIEVTVRRFVAVARPLDWTAKALVGKGTKRSRWKKTKTICAAARMPLILTFAAFIVNFPVSFELEVEDCLDVAAMTISQQIAPSALRLHPLYKVYYRAILSAALKTLGPFVLISGLTVAMVVGMRRSFARRKDILDEQHQSSLCESDEDKKQTLQWISTILLCKFMVFRCWPIILDVWEAATLPSQ</sequence>
<dbReference type="InterPro" id="IPR052954">
    <property type="entry name" value="GPCR-Ligand_Int"/>
</dbReference>
<dbReference type="CDD" id="cd14978">
    <property type="entry name" value="7tmA_FMRFamide_R-like"/>
    <property type="match status" value="1"/>
</dbReference>
<evidence type="ECO:0000259" key="6">
    <source>
        <dbReference type="PROSITE" id="PS50262"/>
    </source>
</evidence>
<dbReference type="SUPFAM" id="SSF81321">
    <property type="entry name" value="Family A G protein-coupled receptor-like"/>
    <property type="match status" value="1"/>
</dbReference>
<feature type="transmembrane region" description="Helical" evidence="5">
    <location>
        <begin position="158"/>
        <end position="177"/>
    </location>
</feature>
<dbReference type="PANTHER" id="PTHR46641:SF9">
    <property type="entry name" value="G-PROTEIN COUPLED RECEPTORS FAMILY 1 PROFILE DOMAIN-CONTAINING PROTEIN"/>
    <property type="match status" value="1"/>
</dbReference>
<dbReference type="Gene3D" id="1.20.1070.10">
    <property type="entry name" value="Rhodopsin 7-helix transmembrane proteins"/>
    <property type="match status" value="1"/>
</dbReference>
<reference evidence="8" key="1">
    <citation type="submission" date="2022-11" db="UniProtKB">
        <authorList>
            <consortium name="WormBaseParasite"/>
        </authorList>
    </citation>
    <scope>IDENTIFICATION</scope>
</reference>
<feature type="transmembrane region" description="Helical" evidence="5">
    <location>
        <begin position="60"/>
        <end position="82"/>
    </location>
</feature>
<dbReference type="GO" id="GO:0016020">
    <property type="term" value="C:membrane"/>
    <property type="evidence" value="ECO:0007669"/>
    <property type="project" value="UniProtKB-SubCell"/>
</dbReference>
<dbReference type="PROSITE" id="PS50262">
    <property type="entry name" value="G_PROTEIN_RECEP_F1_2"/>
    <property type="match status" value="1"/>
</dbReference>
<dbReference type="Proteomes" id="UP000887566">
    <property type="component" value="Unplaced"/>
</dbReference>
<protein>
    <submittedName>
        <fullName evidence="8">G-protein coupled receptors family 1 profile domain-containing protein</fullName>
    </submittedName>
</protein>
<feature type="transmembrane region" description="Helical" evidence="5">
    <location>
        <begin position="213"/>
        <end position="241"/>
    </location>
</feature>
<evidence type="ECO:0000313" key="7">
    <source>
        <dbReference type="Proteomes" id="UP000887566"/>
    </source>
</evidence>
<dbReference type="PANTHER" id="PTHR46641">
    <property type="entry name" value="FMRFAMIDE RECEPTOR-RELATED"/>
    <property type="match status" value="1"/>
</dbReference>
<feature type="domain" description="G-protein coupled receptors family 1 profile" evidence="6">
    <location>
        <begin position="43"/>
        <end position="290"/>
    </location>
</feature>
<evidence type="ECO:0000256" key="5">
    <source>
        <dbReference type="SAM" id="Phobius"/>
    </source>
</evidence>
<evidence type="ECO:0000256" key="4">
    <source>
        <dbReference type="ARBA" id="ARBA00023136"/>
    </source>
</evidence>
<keyword evidence="4 5" id="KW-0472">Membrane</keyword>
<dbReference type="InterPro" id="IPR017452">
    <property type="entry name" value="GPCR_Rhodpsn_7TM"/>
</dbReference>
<organism evidence="7 8">
    <name type="scientific">Plectus sambesii</name>
    <dbReference type="NCBI Taxonomy" id="2011161"/>
    <lineage>
        <taxon>Eukaryota</taxon>
        <taxon>Metazoa</taxon>
        <taxon>Ecdysozoa</taxon>
        <taxon>Nematoda</taxon>
        <taxon>Chromadorea</taxon>
        <taxon>Plectida</taxon>
        <taxon>Plectina</taxon>
        <taxon>Plectoidea</taxon>
        <taxon>Plectidae</taxon>
        <taxon>Plectus</taxon>
    </lineage>
</organism>
<dbReference type="WBParaSite" id="PSAMB.scaffold13594size2201.g35570.t1">
    <property type="protein sequence ID" value="PSAMB.scaffold13594size2201.g35570.t1"/>
    <property type="gene ID" value="PSAMB.scaffold13594size2201.g35570"/>
</dbReference>
<evidence type="ECO:0000256" key="3">
    <source>
        <dbReference type="ARBA" id="ARBA00022989"/>
    </source>
</evidence>
<dbReference type="AlphaFoldDB" id="A0A914UYZ7"/>
<evidence type="ECO:0000256" key="2">
    <source>
        <dbReference type="ARBA" id="ARBA00022692"/>
    </source>
</evidence>
<keyword evidence="3 5" id="KW-1133">Transmembrane helix</keyword>
<comment type="subcellular location">
    <subcellularLocation>
        <location evidence="1">Membrane</location>
    </subcellularLocation>
</comment>
<feature type="transmembrane region" description="Helical" evidence="5">
    <location>
        <begin position="27"/>
        <end position="48"/>
    </location>
</feature>
<accession>A0A914UYZ7</accession>